<evidence type="ECO:0000256" key="1">
    <source>
        <dbReference type="ARBA" id="ARBA00003217"/>
    </source>
</evidence>
<evidence type="ECO:0000256" key="5">
    <source>
        <dbReference type="ARBA" id="ARBA00022645"/>
    </source>
</evidence>
<comment type="similarity">
    <text evidence="3 13">Belongs to the peptidase S11 family.</text>
</comment>
<keyword evidence="11" id="KW-0961">Cell wall biogenesis/degradation</keyword>
<dbReference type="InterPro" id="IPR037167">
    <property type="entry name" value="Peptidase_S11_C_sf"/>
</dbReference>
<dbReference type="SUPFAM" id="SSF56601">
    <property type="entry name" value="beta-lactamase/transpeptidase-like"/>
    <property type="match status" value="1"/>
</dbReference>
<feature type="domain" description="Peptidase S11 D-Ala-D-Ala carboxypeptidase A C-terminal" evidence="14">
    <location>
        <begin position="252"/>
        <end position="342"/>
    </location>
</feature>
<gene>
    <name evidence="15" type="ORF">NSO95_07635</name>
</gene>
<dbReference type="PANTHER" id="PTHR21581:SF6">
    <property type="entry name" value="TRAFFICKING PROTEIN PARTICLE COMPLEX SUBUNIT 12"/>
    <property type="match status" value="1"/>
</dbReference>
<keyword evidence="10" id="KW-0573">Peptidoglycan synthesis</keyword>
<evidence type="ECO:0000256" key="2">
    <source>
        <dbReference type="ARBA" id="ARBA00004752"/>
    </source>
</evidence>
<dbReference type="InterPro" id="IPR012907">
    <property type="entry name" value="Peptidase_S11_C"/>
</dbReference>
<evidence type="ECO:0000256" key="12">
    <source>
        <dbReference type="ARBA" id="ARBA00034000"/>
    </source>
</evidence>
<dbReference type="Gene3D" id="3.40.710.10">
    <property type="entry name" value="DD-peptidase/beta-lactamase superfamily"/>
    <property type="match status" value="1"/>
</dbReference>
<dbReference type="InterPro" id="IPR015956">
    <property type="entry name" value="Peniciliin-bd_prot_C_sf"/>
</dbReference>
<evidence type="ECO:0000256" key="9">
    <source>
        <dbReference type="ARBA" id="ARBA00022960"/>
    </source>
</evidence>
<dbReference type="InterPro" id="IPR012338">
    <property type="entry name" value="Beta-lactam/transpept-like"/>
</dbReference>
<protein>
    <recommendedName>
        <fullName evidence="4">serine-type D-Ala-D-Ala carboxypeptidase</fullName>
        <ecNumber evidence="4">3.4.16.4</ecNumber>
    </recommendedName>
</protein>
<dbReference type="SUPFAM" id="SSF69189">
    <property type="entry name" value="Penicillin-binding protein associated domain"/>
    <property type="match status" value="1"/>
</dbReference>
<dbReference type="GO" id="GO:0004180">
    <property type="term" value="F:carboxypeptidase activity"/>
    <property type="evidence" value="ECO:0007669"/>
    <property type="project" value="UniProtKB-KW"/>
</dbReference>
<organism evidence="15 16">
    <name type="scientific">Parerythrobacter lacustris</name>
    <dbReference type="NCBI Taxonomy" id="2969984"/>
    <lineage>
        <taxon>Bacteria</taxon>
        <taxon>Pseudomonadati</taxon>
        <taxon>Pseudomonadota</taxon>
        <taxon>Alphaproteobacteria</taxon>
        <taxon>Sphingomonadales</taxon>
        <taxon>Erythrobacteraceae</taxon>
        <taxon>Parerythrobacter</taxon>
    </lineage>
</organism>
<evidence type="ECO:0000256" key="6">
    <source>
        <dbReference type="ARBA" id="ARBA00022670"/>
    </source>
</evidence>
<evidence type="ECO:0000256" key="4">
    <source>
        <dbReference type="ARBA" id="ARBA00012448"/>
    </source>
</evidence>
<sequence>MKAVTTDAPVALLVDMDSGQTLVARNDRHRFIPASVTKVMTLYLAFELIDRGKLSPDQLVTMRDVTQAEWDRKGSTMFIRPGQPVSLDELLAGIAAISANDAAIALAEAAGGSVDGWTAMMNDEARKLGMRDSHFTTPNGWPDDGKTFTSARDLEVLARALIRRHPEKYKRYFGRDGLAFNGVAQANHDPITRRVRGADGIKTGFTNEAGHTFLGSAERDGTRLIMILAGVEDYEDRGIVSRELIERGFADFDRITVFRKNATIGTLSIQDGTIDRVALKASRDIRVAVPKGERPQIVLTVRYAGPVRAPISPDVAAAMLEVKIEGMEPVNFPLLPAQQVDQAGFFRRIGNGMRSWFT</sequence>
<evidence type="ECO:0000256" key="3">
    <source>
        <dbReference type="ARBA" id="ARBA00007164"/>
    </source>
</evidence>
<reference evidence="15 16" key="1">
    <citation type="submission" date="2022-08" db="EMBL/GenBank/DDBJ databases">
        <title>Polyphasic taxonomy analysis of Qipengyuania sp.RS5-5.</title>
        <authorList>
            <person name="Xamxidin M."/>
            <person name="Wu M."/>
        </authorList>
    </citation>
    <scope>NUCLEOTIDE SEQUENCE [LARGE SCALE GENOMIC DNA]</scope>
    <source>
        <strain evidence="15 16">RS5-5</strain>
    </source>
</reference>
<keyword evidence="5 15" id="KW-0121">Carboxypeptidase</keyword>
<proteinExistence type="inferred from homology"/>
<keyword evidence="6" id="KW-0645">Protease</keyword>
<comment type="pathway">
    <text evidence="2">Cell wall biogenesis; peptidoglycan biosynthesis.</text>
</comment>
<dbReference type="PANTHER" id="PTHR21581">
    <property type="entry name" value="D-ALANYL-D-ALANINE CARBOXYPEPTIDASE"/>
    <property type="match status" value="1"/>
</dbReference>
<keyword evidence="8" id="KW-0378">Hydrolase</keyword>
<dbReference type="EMBL" id="JANKHH010000004">
    <property type="protein sequence ID" value="MCR2833815.1"/>
    <property type="molecule type" value="Genomic_DNA"/>
</dbReference>
<keyword evidence="9" id="KW-0133">Cell shape</keyword>
<evidence type="ECO:0000313" key="15">
    <source>
        <dbReference type="EMBL" id="MCR2833815.1"/>
    </source>
</evidence>
<dbReference type="Pfam" id="PF07943">
    <property type="entry name" value="PBP5_C"/>
    <property type="match status" value="1"/>
</dbReference>
<evidence type="ECO:0000256" key="11">
    <source>
        <dbReference type="ARBA" id="ARBA00023316"/>
    </source>
</evidence>
<keyword evidence="16" id="KW-1185">Reference proteome</keyword>
<dbReference type="InterPro" id="IPR001967">
    <property type="entry name" value="Peptidase_S11_N"/>
</dbReference>
<dbReference type="Gene3D" id="2.60.410.10">
    <property type="entry name" value="D-Ala-D-Ala carboxypeptidase, C-terminal domain"/>
    <property type="match status" value="1"/>
</dbReference>
<evidence type="ECO:0000256" key="13">
    <source>
        <dbReference type="RuleBase" id="RU004016"/>
    </source>
</evidence>
<evidence type="ECO:0000256" key="7">
    <source>
        <dbReference type="ARBA" id="ARBA00022729"/>
    </source>
</evidence>
<name>A0ABT1XQ71_9SPHN</name>
<accession>A0ABT1XQ71</accession>
<comment type="function">
    <text evidence="1">Removes C-terminal D-alanyl residues from sugar-peptide cell wall precursors.</text>
</comment>
<dbReference type="Pfam" id="PF00768">
    <property type="entry name" value="Peptidase_S11"/>
    <property type="match status" value="1"/>
</dbReference>
<dbReference type="InterPro" id="IPR018044">
    <property type="entry name" value="Peptidase_S11"/>
</dbReference>
<dbReference type="EC" id="3.4.16.4" evidence="4"/>
<evidence type="ECO:0000259" key="14">
    <source>
        <dbReference type="SMART" id="SM00936"/>
    </source>
</evidence>
<dbReference type="SMART" id="SM00936">
    <property type="entry name" value="PBP5_C"/>
    <property type="match status" value="1"/>
</dbReference>
<dbReference type="Proteomes" id="UP001206067">
    <property type="component" value="Unassembled WGS sequence"/>
</dbReference>
<keyword evidence="7" id="KW-0732">Signal</keyword>
<dbReference type="PRINTS" id="PR00725">
    <property type="entry name" value="DADACBPTASE1"/>
</dbReference>
<comment type="catalytic activity">
    <reaction evidence="12">
        <text>Preferential cleavage: (Ac)2-L-Lys-D-Ala-|-D-Ala. Also transpeptidation of peptidyl-alanyl moieties that are N-acyl substituents of D-alanine.</text>
        <dbReference type="EC" id="3.4.16.4"/>
    </reaction>
</comment>
<evidence type="ECO:0000256" key="8">
    <source>
        <dbReference type="ARBA" id="ARBA00022801"/>
    </source>
</evidence>
<evidence type="ECO:0000256" key="10">
    <source>
        <dbReference type="ARBA" id="ARBA00022984"/>
    </source>
</evidence>
<comment type="caution">
    <text evidence="15">The sequence shown here is derived from an EMBL/GenBank/DDBJ whole genome shotgun (WGS) entry which is preliminary data.</text>
</comment>
<evidence type="ECO:0000313" key="16">
    <source>
        <dbReference type="Proteomes" id="UP001206067"/>
    </source>
</evidence>